<protein>
    <recommendedName>
        <fullName evidence="4">Cytochrome c</fullName>
    </recommendedName>
</protein>
<accession>A0A8J2XSW0</accession>
<comment type="caution">
    <text evidence="2">The sequence shown here is derived from an EMBL/GenBank/DDBJ whole genome shotgun (WGS) entry which is preliminary data.</text>
</comment>
<dbReference type="AlphaFoldDB" id="A0A8J2XSW0"/>
<proteinExistence type="predicted"/>
<gene>
    <name evidence="2" type="ORF">GCM10011511_21930</name>
</gene>
<reference evidence="2" key="1">
    <citation type="journal article" date="2014" name="Int. J. Syst. Evol. Microbiol.">
        <title>Complete genome sequence of Corynebacterium casei LMG S-19264T (=DSM 44701T), isolated from a smear-ripened cheese.</title>
        <authorList>
            <consortium name="US DOE Joint Genome Institute (JGI-PGF)"/>
            <person name="Walter F."/>
            <person name="Albersmeier A."/>
            <person name="Kalinowski J."/>
            <person name="Ruckert C."/>
        </authorList>
    </citation>
    <scope>NUCLEOTIDE SEQUENCE</scope>
    <source>
        <strain evidence="2">CGMCC 1.15448</strain>
    </source>
</reference>
<name>A0A8J2XSW0_9BACT</name>
<sequence>MSAKSKQNACIALSLGLILILPVACGQHSTDAEALQAQVTRLQHQLDSAYKPGLGEFMSGIQVHHEKLWFAGKAGNWKLADFEMGEIKESIDDIRQFCADRPEVASLPMINPAIDSLNAAIKESNPARFTSSFMLLTTTCNNCHKVTKHEFNVIKVPDTPPFSNQVFAKPSEK</sequence>
<evidence type="ECO:0000313" key="3">
    <source>
        <dbReference type="Proteomes" id="UP000607559"/>
    </source>
</evidence>
<dbReference type="EMBL" id="BMJC01000002">
    <property type="protein sequence ID" value="GGA98220.1"/>
    <property type="molecule type" value="Genomic_DNA"/>
</dbReference>
<feature type="chain" id="PRO_5035300137" description="Cytochrome c" evidence="1">
    <location>
        <begin position="27"/>
        <end position="173"/>
    </location>
</feature>
<evidence type="ECO:0008006" key="4">
    <source>
        <dbReference type="Google" id="ProtNLM"/>
    </source>
</evidence>
<dbReference type="Proteomes" id="UP000607559">
    <property type="component" value="Unassembled WGS sequence"/>
</dbReference>
<keyword evidence="3" id="KW-1185">Reference proteome</keyword>
<feature type="signal peptide" evidence="1">
    <location>
        <begin position="1"/>
        <end position="26"/>
    </location>
</feature>
<evidence type="ECO:0000313" key="2">
    <source>
        <dbReference type="EMBL" id="GGA98220.1"/>
    </source>
</evidence>
<dbReference type="RefSeq" id="WP_188931430.1">
    <property type="nucleotide sequence ID" value="NZ_BMJC01000002.1"/>
</dbReference>
<evidence type="ECO:0000256" key="1">
    <source>
        <dbReference type="SAM" id="SignalP"/>
    </source>
</evidence>
<organism evidence="2 3">
    <name type="scientific">Puia dinghuensis</name>
    <dbReference type="NCBI Taxonomy" id="1792502"/>
    <lineage>
        <taxon>Bacteria</taxon>
        <taxon>Pseudomonadati</taxon>
        <taxon>Bacteroidota</taxon>
        <taxon>Chitinophagia</taxon>
        <taxon>Chitinophagales</taxon>
        <taxon>Chitinophagaceae</taxon>
        <taxon>Puia</taxon>
    </lineage>
</organism>
<keyword evidence="1" id="KW-0732">Signal</keyword>
<reference evidence="2" key="2">
    <citation type="submission" date="2020-09" db="EMBL/GenBank/DDBJ databases">
        <authorList>
            <person name="Sun Q."/>
            <person name="Zhou Y."/>
        </authorList>
    </citation>
    <scope>NUCLEOTIDE SEQUENCE</scope>
    <source>
        <strain evidence="2">CGMCC 1.15448</strain>
    </source>
</reference>